<dbReference type="Pfam" id="PF00557">
    <property type="entry name" value="Peptidase_M24"/>
    <property type="match status" value="1"/>
</dbReference>
<gene>
    <name evidence="6 9" type="primary">map</name>
    <name evidence="9" type="ORF">NCTC10166_00731</name>
</gene>
<feature type="domain" description="Peptidase M24" evidence="8">
    <location>
        <begin position="13"/>
        <end position="240"/>
    </location>
</feature>
<reference evidence="9 10" key="1">
    <citation type="submission" date="2019-01" db="EMBL/GenBank/DDBJ databases">
        <authorList>
            <consortium name="Pathogen Informatics"/>
        </authorList>
    </citation>
    <scope>NUCLEOTIDE SEQUENCE [LARGE SCALE GENOMIC DNA]</scope>
    <source>
        <strain evidence="9 10">NCTC10166</strain>
    </source>
</reference>
<feature type="binding site" evidence="6">
    <location>
        <position position="169"/>
    </location>
    <ligand>
        <name>a divalent metal cation</name>
        <dbReference type="ChEBI" id="CHEBI:60240"/>
        <label>2</label>
        <note>catalytic</note>
    </ligand>
</feature>
<dbReference type="OrthoDB" id="9802055at2"/>
<evidence type="ECO:0000259" key="8">
    <source>
        <dbReference type="Pfam" id="PF00557"/>
    </source>
</evidence>
<dbReference type="GO" id="GO:0005829">
    <property type="term" value="C:cytosol"/>
    <property type="evidence" value="ECO:0007669"/>
    <property type="project" value="TreeGrafter"/>
</dbReference>
<comment type="function">
    <text evidence="1 6">Removes the N-terminal methionine from nascent proteins. The N-terminal methionine is often cleaved when the second residue in the primary sequence is small and uncharged (Met-Ala-, Cys, Gly, Pro, Ser, Thr, or Val). Requires deformylation of the N(alpha)-formylated initiator methionine before it can be hydrolyzed.</text>
</comment>
<evidence type="ECO:0000256" key="1">
    <source>
        <dbReference type="ARBA" id="ARBA00002521"/>
    </source>
</evidence>
<dbReference type="InterPro" id="IPR001714">
    <property type="entry name" value="Pept_M24_MAP"/>
</dbReference>
<dbReference type="PROSITE" id="PS00680">
    <property type="entry name" value="MAP_1"/>
    <property type="match status" value="1"/>
</dbReference>
<evidence type="ECO:0000256" key="4">
    <source>
        <dbReference type="ARBA" id="ARBA00022723"/>
    </source>
</evidence>
<accession>A0A449A6A3</accession>
<dbReference type="PANTHER" id="PTHR43330">
    <property type="entry name" value="METHIONINE AMINOPEPTIDASE"/>
    <property type="match status" value="1"/>
</dbReference>
<evidence type="ECO:0000313" key="10">
    <source>
        <dbReference type="Proteomes" id="UP000289440"/>
    </source>
</evidence>
<keyword evidence="5 6" id="KW-0378">Hydrolase</keyword>
<feature type="binding site" evidence="6">
    <location>
        <position position="95"/>
    </location>
    <ligand>
        <name>a divalent metal cation</name>
        <dbReference type="ChEBI" id="CHEBI:60240"/>
        <label>1</label>
    </ligand>
</feature>
<name>A0A449A6A3_9BACT</name>
<dbReference type="InterPro" id="IPR000994">
    <property type="entry name" value="Pept_M24"/>
</dbReference>
<proteinExistence type="inferred from homology"/>
<dbReference type="NCBIfam" id="TIGR00500">
    <property type="entry name" value="met_pdase_I"/>
    <property type="match status" value="1"/>
</dbReference>
<evidence type="ECO:0000256" key="5">
    <source>
        <dbReference type="ARBA" id="ARBA00022801"/>
    </source>
</evidence>
<dbReference type="SUPFAM" id="SSF55920">
    <property type="entry name" value="Creatinase/aminopeptidase"/>
    <property type="match status" value="1"/>
</dbReference>
<dbReference type="AlphaFoldDB" id="A0A449A6A3"/>
<dbReference type="InterPro" id="IPR036005">
    <property type="entry name" value="Creatinase/aminopeptidase-like"/>
</dbReference>
<feature type="binding site" evidence="6">
    <location>
        <position position="106"/>
    </location>
    <ligand>
        <name>a divalent metal cation</name>
        <dbReference type="ChEBI" id="CHEBI:60240"/>
        <label>2</label>
        <note>catalytic</note>
    </ligand>
</feature>
<evidence type="ECO:0000313" key="9">
    <source>
        <dbReference type="EMBL" id="VEU59747.1"/>
    </source>
</evidence>
<dbReference type="EMBL" id="LR214951">
    <property type="protein sequence ID" value="VEU59747.1"/>
    <property type="molecule type" value="Genomic_DNA"/>
</dbReference>
<protein>
    <recommendedName>
        <fullName evidence="6 7">Methionine aminopeptidase</fullName>
        <shortName evidence="6">MAP</shortName>
        <shortName evidence="6">MetAP</shortName>
        <ecNumber evidence="6 7">3.4.11.18</ecNumber>
    </recommendedName>
    <alternativeName>
        <fullName evidence="6">Peptidase M</fullName>
    </alternativeName>
</protein>
<dbReference type="KEGG" id="mnu:NCTC10166_00731"/>
<comment type="similarity">
    <text evidence="6">Belongs to the peptidase M24A family. Methionine aminopeptidase type 1 subfamily.</text>
</comment>
<comment type="catalytic activity">
    <reaction evidence="6 7">
        <text>Release of N-terminal amino acids, preferentially methionine, from peptides and arylamides.</text>
        <dbReference type="EC" id="3.4.11.18"/>
    </reaction>
</comment>
<dbReference type="Gene3D" id="3.90.230.10">
    <property type="entry name" value="Creatinase/methionine aminopeptidase superfamily"/>
    <property type="match status" value="1"/>
</dbReference>
<evidence type="ECO:0000256" key="7">
    <source>
        <dbReference type="RuleBase" id="RU003653"/>
    </source>
</evidence>
<comment type="cofactor">
    <cofactor evidence="6">
        <name>Co(2+)</name>
        <dbReference type="ChEBI" id="CHEBI:48828"/>
    </cofactor>
    <cofactor evidence="6">
        <name>Zn(2+)</name>
        <dbReference type="ChEBI" id="CHEBI:29105"/>
    </cofactor>
    <cofactor evidence="6">
        <name>Mn(2+)</name>
        <dbReference type="ChEBI" id="CHEBI:29035"/>
    </cofactor>
    <cofactor evidence="6">
        <name>Fe(2+)</name>
        <dbReference type="ChEBI" id="CHEBI:29033"/>
    </cofactor>
    <text evidence="6">Binds 2 divalent metal cations per subunit. Has a high-affinity and a low affinity metal-binding site. The true nature of the physiological cofactor is under debate. The enzyme is active with cobalt, zinc, manganese or divalent iron ions. Most likely, methionine aminopeptidases function as mononuclear Fe(2+)-metalloproteases under physiological conditions, and the catalytically relevant metal-binding site has been assigned to the histidine-containing high-affinity site.</text>
</comment>
<dbReference type="GO" id="GO:0070006">
    <property type="term" value="F:metalloaminopeptidase activity"/>
    <property type="evidence" value="ECO:0007669"/>
    <property type="project" value="UniProtKB-UniRule"/>
</dbReference>
<evidence type="ECO:0000256" key="2">
    <source>
        <dbReference type="ARBA" id="ARBA00022438"/>
    </source>
</evidence>
<keyword evidence="2 6" id="KW-0031">Aminopeptidase</keyword>
<dbReference type="GO" id="GO:0046872">
    <property type="term" value="F:metal ion binding"/>
    <property type="evidence" value="ECO:0007669"/>
    <property type="project" value="UniProtKB-UniRule"/>
</dbReference>
<feature type="binding site" evidence="6">
    <location>
        <position position="234"/>
    </location>
    <ligand>
        <name>a divalent metal cation</name>
        <dbReference type="ChEBI" id="CHEBI:60240"/>
        <label>2</label>
        <note>catalytic</note>
    </ligand>
</feature>
<dbReference type="PRINTS" id="PR00599">
    <property type="entry name" value="MAPEPTIDASE"/>
</dbReference>
<comment type="subunit">
    <text evidence="6">Monomer.</text>
</comment>
<dbReference type="Proteomes" id="UP000289440">
    <property type="component" value="Chromosome"/>
</dbReference>
<dbReference type="GO" id="GO:0006508">
    <property type="term" value="P:proteolysis"/>
    <property type="evidence" value="ECO:0007669"/>
    <property type="project" value="UniProtKB-KW"/>
</dbReference>
<dbReference type="RefSeq" id="WP_129720116.1">
    <property type="nucleotide sequence ID" value="NZ_LR214951.1"/>
</dbReference>
<evidence type="ECO:0000256" key="6">
    <source>
        <dbReference type="HAMAP-Rule" id="MF_01974"/>
    </source>
</evidence>
<feature type="binding site" evidence="6">
    <location>
        <position position="203"/>
    </location>
    <ligand>
        <name>a divalent metal cation</name>
        <dbReference type="ChEBI" id="CHEBI:60240"/>
        <label>2</label>
        <note>catalytic</note>
    </ligand>
</feature>
<feature type="binding site" evidence="6">
    <location>
        <position position="176"/>
    </location>
    <ligand>
        <name>substrate</name>
    </ligand>
</feature>
<feature type="binding site" evidence="6">
    <location>
        <position position="234"/>
    </location>
    <ligand>
        <name>a divalent metal cation</name>
        <dbReference type="ChEBI" id="CHEBI:60240"/>
        <label>1</label>
    </ligand>
</feature>
<dbReference type="HAMAP" id="MF_01974">
    <property type="entry name" value="MetAP_1"/>
    <property type="match status" value="1"/>
</dbReference>
<dbReference type="GO" id="GO:0004239">
    <property type="term" value="F:initiator methionyl aminopeptidase activity"/>
    <property type="evidence" value="ECO:0007669"/>
    <property type="project" value="UniProtKB-UniRule"/>
</dbReference>
<dbReference type="InterPro" id="IPR002467">
    <property type="entry name" value="Pept_M24A_MAP1"/>
</dbReference>
<dbReference type="CDD" id="cd01086">
    <property type="entry name" value="MetAP1"/>
    <property type="match status" value="1"/>
</dbReference>
<feature type="binding site" evidence="6">
    <location>
        <position position="106"/>
    </location>
    <ligand>
        <name>a divalent metal cation</name>
        <dbReference type="ChEBI" id="CHEBI:60240"/>
        <label>1</label>
    </ligand>
</feature>
<organism evidence="9 10">
    <name type="scientific">Mesomycoplasma neurolyticum</name>
    <dbReference type="NCBI Taxonomy" id="2120"/>
    <lineage>
        <taxon>Bacteria</taxon>
        <taxon>Bacillati</taxon>
        <taxon>Mycoplasmatota</taxon>
        <taxon>Mycoplasmoidales</taxon>
        <taxon>Metamycoplasmataceae</taxon>
        <taxon>Mesomycoplasma</taxon>
    </lineage>
</organism>
<sequence length="248" mass="27975">MANLIKTEQEIQLIKQSCQILKEVKKILFDFIKPGISILEIDKLAYEEIIKRGGKPAFLNYQGFPNTICASLNDELIHGIPNDRILKDYDLISIDIGVIYKGYYSDSAFTKSVGKTNEENESLIKAAKDAFYAGINAIEKNVKISTISNAIYQEIKKHNFYTPLEFTGHGIGKNLHEKPDIPNHTFFNKTGPMLKDNMVICIEPMILQDSPKVKILGDKWTVVARSGKKAAHYEQTVLIKNNKAEILT</sequence>
<keyword evidence="3 6" id="KW-0645">Protease</keyword>
<dbReference type="EC" id="3.4.11.18" evidence="6 7"/>
<dbReference type="PANTHER" id="PTHR43330:SF27">
    <property type="entry name" value="METHIONINE AMINOPEPTIDASE"/>
    <property type="match status" value="1"/>
</dbReference>
<feature type="binding site" evidence="6">
    <location>
        <position position="78"/>
    </location>
    <ligand>
        <name>substrate</name>
    </ligand>
</feature>
<keyword evidence="10" id="KW-1185">Reference proteome</keyword>
<evidence type="ECO:0000256" key="3">
    <source>
        <dbReference type="ARBA" id="ARBA00022670"/>
    </source>
</evidence>
<keyword evidence="4 6" id="KW-0479">Metal-binding</keyword>